<gene>
    <name evidence="1" type="ORF">AKJ65_02965</name>
</gene>
<evidence type="ECO:0000313" key="1">
    <source>
        <dbReference type="EMBL" id="KXA94949.1"/>
    </source>
</evidence>
<evidence type="ECO:0000313" key="2">
    <source>
        <dbReference type="Proteomes" id="UP000070284"/>
    </source>
</evidence>
<dbReference type="EMBL" id="LHXO01000031">
    <property type="protein sequence ID" value="KXA94949.1"/>
    <property type="molecule type" value="Genomic_DNA"/>
</dbReference>
<comment type="caution">
    <text evidence="1">The sequence shown here is derived from an EMBL/GenBank/DDBJ whole genome shotgun (WGS) entry which is preliminary data.</text>
</comment>
<accession>A0A133ULB5</accession>
<name>A0A133ULB5_9EURY</name>
<dbReference type="AlphaFoldDB" id="A0A133ULB5"/>
<proteinExistence type="predicted"/>
<organism evidence="1 2">
    <name type="scientific">candidate division MSBL1 archaeon SCGC-AAA259E19</name>
    <dbReference type="NCBI Taxonomy" id="1698264"/>
    <lineage>
        <taxon>Archaea</taxon>
        <taxon>Methanobacteriati</taxon>
        <taxon>Methanobacteriota</taxon>
        <taxon>candidate division MSBL1</taxon>
    </lineage>
</organism>
<dbReference type="Proteomes" id="UP000070284">
    <property type="component" value="Unassembled WGS sequence"/>
</dbReference>
<reference evidence="1 2" key="1">
    <citation type="journal article" date="2016" name="Sci. Rep.">
        <title>Metabolic traits of an uncultured archaeal lineage -MSBL1- from brine pools of the Red Sea.</title>
        <authorList>
            <person name="Mwirichia R."/>
            <person name="Alam I."/>
            <person name="Rashid M."/>
            <person name="Vinu M."/>
            <person name="Ba-Alawi W."/>
            <person name="Anthony Kamau A."/>
            <person name="Kamanda Ngugi D."/>
            <person name="Goker M."/>
            <person name="Klenk H.P."/>
            <person name="Bajic V."/>
            <person name="Stingl U."/>
        </authorList>
    </citation>
    <scope>NUCLEOTIDE SEQUENCE [LARGE SCALE GENOMIC DNA]</scope>
    <source>
        <strain evidence="1">SCGC-AAA259E19</strain>
    </source>
</reference>
<sequence length="86" mass="10421">MINFQKFPKPNFNNLKRILRGEKEPERIHFVEFTVDPEMIVYILENYTEKNVPSLTRENRVEHMDKVIDFYSMLVLLQLNYVLFPS</sequence>
<protein>
    <submittedName>
        <fullName evidence="1">Uncharacterized protein</fullName>
    </submittedName>
</protein>
<keyword evidence="2" id="KW-1185">Reference proteome</keyword>